<dbReference type="SUPFAM" id="SSF82185">
    <property type="entry name" value="Histone H3 K4-specific methyltransferase SET7/9 N-terminal domain"/>
    <property type="match status" value="1"/>
</dbReference>
<keyword evidence="3" id="KW-1185">Reference proteome</keyword>
<name>A0A1Q9EKK7_SYMMI</name>
<accession>A0A1Q9EKK7</accession>
<organism evidence="2 3">
    <name type="scientific">Symbiodinium microadriaticum</name>
    <name type="common">Dinoflagellate</name>
    <name type="synonym">Zooxanthella microadriatica</name>
    <dbReference type="NCBI Taxonomy" id="2951"/>
    <lineage>
        <taxon>Eukaryota</taxon>
        <taxon>Sar</taxon>
        <taxon>Alveolata</taxon>
        <taxon>Dinophyceae</taxon>
        <taxon>Suessiales</taxon>
        <taxon>Symbiodiniaceae</taxon>
        <taxon>Symbiodinium</taxon>
    </lineage>
</organism>
<evidence type="ECO:0000313" key="2">
    <source>
        <dbReference type="EMBL" id="OLQ07962.1"/>
    </source>
</evidence>
<comment type="caution">
    <text evidence="2">The sequence shown here is derived from an EMBL/GenBank/DDBJ whole genome shotgun (WGS) entry which is preliminary data.</text>
</comment>
<feature type="region of interest" description="Disordered" evidence="1">
    <location>
        <begin position="583"/>
        <end position="658"/>
    </location>
</feature>
<evidence type="ECO:0000313" key="3">
    <source>
        <dbReference type="Proteomes" id="UP000186817"/>
    </source>
</evidence>
<dbReference type="EMBL" id="LSRX01000128">
    <property type="protein sequence ID" value="OLQ07962.1"/>
    <property type="molecule type" value="Genomic_DNA"/>
</dbReference>
<sequence>MLQNADHLSNLRVVEPQWFSIDRRPAVRIVFAYLGKAHRKKVAWLQGQDALQIFQAFDGTPVQWDHCQGTVRVDGVKKEPSKRPGLDWTSWQHKVNARERTSGRPLTVFSSPGDRGDGTFDDELFVAWPCEHDEETHMAKRHKTSSNASSKSELHKLKLQMWEELLQSQRTSVDLSQHVDLHRGLQNFDKLKDACDLMHLSSIHGELHPTAQCPWMQRPAFHFVLYGCGDFRVLISLARDHYTLIFETTEGGFISINEPPQQSGQMVPPRPRERDICEAFGSRCLDGRRLKAMTDNGKKTAFKDLVAEFLRQRAALSHRGGVHKDASHTLQQVAQHLVRFDGASLRWELVNDKDELLWRKFLWERVLQPQTARLYSHLRTDRLKECVLHVRISESMQRFDAAQSPAEAFQSWKSCCESIQQCRHCARQFEGILQATSYSAAQKQLQYHLWSGQWWLNPDEIFFTHARCTPEVPGELWTTTPGTQEGAIRLRNVAHDQYLFFDGIFTGAFNEAFPDQDWQVLPQAPFYIGGFKETTMTGKGQFFWPNGAPLFKGSLKSGKLVEGLMFDERCICHGHFRFHEDGPALAGAQPDEDLEGEAPEGQAEAREDAGTRDDSIDQHSPERGAEVSVPGAAPDCPPPSASVPANAEEEAKGSAAGR</sequence>
<dbReference type="Proteomes" id="UP000186817">
    <property type="component" value="Unassembled WGS sequence"/>
</dbReference>
<reference evidence="2 3" key="1">
    <citation type="submission" date="2016-02" db="EMBL/GenBank/DDBJ databases">
        <title>Genome analysis of coral dinoflagellate symbionts highlights evolutionary adaptations to a symbiotic lifestyle.</title>
        <authorList>
            <person name="Aranda M."/>
            <person name="Li Y."/>
            <person name="Liew Y.J."/>
            <person name="Baumgarten S."/>
            <person name="Simakov O."/>
            <person name="Wilson M."/>
            <person name="Piel J."/>
            <person name="Ashoor H."/>
            <person name="Bougouffa S."/>
            <person name="Bajic V.B."/>
            <person name="Ryu T."/>
            <person name="Ravasi T."/>
            <person name="Bayer T."/>
            <person name="Micklem G."/>
            <person name="Kim H."/>
            <person name="Bhak J."/>
            <person name="Lajeunesse T.C."/>
            <person name="Voolstra C.R."/>
        </authorList>
    </citation>
    <scope>NUCLEOTIDE SEQUENCE [LARGE SCALE GENOMIC DNA]</scope>
    <source>
        <strain evidence="2 3">CCMP2467</strain>
    </source>
</reference>
<gene>
    <name evidence="2" type="ORF">AK812_SmicGene8581</name>
</gene>
<evidence type="ECO:0000256" key="1">
    <source>
        <dbReference type="SAM" id="MobiDB-lite"/>
    </source>
</evidence>
<proteinExistence type="predicted"/>
<dbReference type="AlphaFoldDB" id="A0A1Q9EKK7"/>
<protein>
    <submittedName>
        <fullName evidence="2">Uncharacterized protein</fullName>
    </submittedName>
</protein>
<dbReference type="OrthoDB" id="442968at2759"/>
<feature type="compositionally biased region" description="Basic and acidic residues" evidence="1">
    <location>
        <begin position="603"/>
        <end position="625"/>
    </location>
</feature>